<dbReference type="Gene3D" id="2.60.120.200">
    <property type="match status" value="1"/>
</dbReference>
<dbReference type="PROSITE" id="PS51257">
    <property type="entry name" value="PROKAR_LIPOPROTEIN"/>
    <property type="match status" value="1"/>
</dbReference>
<organism evidence="1 2">
    <name type="scientific">Pedobacter helvus</name>
    <dbReference type="NCBI Taxonomy" id="2563444"/>
    <lineage>
        <taxon>Bacteria</taxon>
        <taxon>Pseudomonadati</taxon>
        <taxon>Bacteroidota</taxon>
        <taxon>Sphingobacteriia</taxon>
        <taxon>Sphingobacteriales</taxon>
        <taxon>Sphingobacteriaceae</taxon>
        <taxon>Pedobacter</taxon>
    </lineage>
</organism>
<proteinExistence type="predicted"/>
<accession>A0ABW9JL21</accession>
<dbReference type="RefSeq" id="WP_138731202.1">
    <property type="nucleotide sequence ID" value="NZ_SRMP02000028.1"/>
</dbReference>
<evidence type="ECO:0000313" key="1">
    <source>
        <dbReference type="EMBL" id="MFN0292626.1"/>
    </source>
</evidence>
<evidence type="ECO:0000313" key="2">
    <source>
        <dbReference type="Proteomes" id="UP001517367"/>
    </source>
</evidence>
<protein>
    <submittedName>
        <fullName evidence="1">LamG-like jellyroll fold domain-containing protein</fullName>
    </submittedName>
</protein>
<dbReference type="Pfam" id="PF13385">
    <property type="entry name" value="Laminin_G_3"/>
    <property type="match status" value="1"/>
</dbReference>
<dbReference type="Proteomes" id="UP001517367">
    <property type="component" value="Unassembled WGS sequence"/>
</dbReference>
<name>A0ABW9JL21_9SPHI</name>
<keyword evidence="2" id="KW-1185">Reference proteome</keyword>
<dbReference type="InterPro" id="IPR013320">
    <property type="entry name" value="ConA-like_dom_sf"/>
</dbReference>
<reference evidence="1 2" key="1">
    <citation type="submission" date="2024-12" db="EMBL/GenBank/DDBJ databases">
        <authorList>
            <person name="Hu S."/>
        </authorList>
    </citation>
    <scope>NUCLEOTIDE SEQUENCE [LARGE SCALE GENOMIC DNA]</scope>
    <source>
        <strain evidence="1 2">P-25</strain>
    </source>
</reference>
<dbReference type="SUPFAM" id="SSF49899">
    <property type="entry name" value="Concanavalin A-like lectins/glucanases"/>
    <property type="match status" value="1"/>
</dbReference>
<dbReference type="EMBL" id="SRMP02000028">
    <property type="protein sequence ID" value="MFN0292626.1"/>
    <property type="molecule type" value="Genomic_DNA"/>
</dbReference>
<comment type="caution">
    <text evidence="1">The sequence shown here is derived from an EMBL/GenBank/DDBJ whole genome shotgun (WGS) entry which is preliminary data.</text>
</comment>
<sequence length="292" mass="31776">MNFKIKNYLAYVALSAALLSSCKKGNNPNGLPEVNTADYEGTIGGFRTSDEILKDNLVAYFPFDDSYSEKLTNTAPTSKIGDSFVTGFKGKALNLNAGYLYYANQFAAFKTDVLTSFTISAWVEISNNGSKKTMLMSIARPANYNGNLDFRLNTNSYPASNTDILKVGPRFTTVGGGSQDNLNATLSPKIGPGKWVHLVLSYNGKTGRFNVLANGQNIGSYSDRGTGNNLFKSYEPSELIIGTHYNLIPGKSVNTNTEFGLMTGKIDELKIYNAFMPDAVVKAMYELELAGK</sequence>
<gene>
    <name evidence="1" type="ORF">E5L68_014590</name>
</gene>